<dbReference type="Pfam" id="PF00651">
    <property type="entry name" value="BTB"/>
    <property type="match status" value="1"/>
</dbReference>
<protein>
    <recommendedName>
        <fullName evidence="1">BTB domain-containing protein</fullName>
    </recommendedName>
</protein>
<proteinExistence type="predicted"/>
<evidence type="ECO:0000259" key="1">
    <source>
        <dbReference type="Pfam" id="PF00651"/>
    </source>
</evidence>
<organism evidence="2 3">
    <name type="scientific">Pristionchus mayeri</name>
    <dbReference type="NCBI Taxonomy" id="1317129"/>
    <lineage>
        <taxon>Eukaryota</taxon>
        <taxon>Metazoa</taxon>
        <taxon>Ecdysozoa</taxon>
        <taxon>Nematoda</taxon>
        <taxon>Chromadorea</taxon>
        <taxon>Rhabditida</taxon>
        <taxon>Rhabditina</taxon>
        <taxon>Diplogasteromorpha</taxon>
        <taxon>Diplogasteroidea</taxon>
        <taxon>Neodiplogasteridae</taxon>
        <taxon>Pristionchus</taxon>
    </lineage>
</organism>
<dbReference type="EMBL" id="BTRK01000005">
    <property type="protein sequence ID" value="GMR56401.1"/>
    <property type="molecule type" value="Genomic_DNA"/>
</dbReference>
<dbReference type="InterPro" id="IPR000210">
    <property type="entry name" value="BTB/POZ_dom"/>
</dbReference>
<keyword evidence="3" id="KW-1185">Reference proteome</keyword>
<gene>
    <name evidence="2" type="ORF">PMAYCL1PPCAC_26596</name>
</gene>
<evidence type="ECO:0000313" key="3">
    <source>
        <dbReference type="Proteomes" id="UP001328107"/>
    </source>
</evidence>
<reference evidence="3" key="1">
    <citation type="submission" date="2022-10" db="EMBL/GenBank/DDBJ databases">
        <title>Genome assembly of Pristionchus species.</title>
        <authorList>
            <person name="Yoshida K."/>
            <person name="Sommer R.J."/>
        </authorList>
    </citation>
    <scope>NUCLEOTIDE SEQUENCE [LARGE SCALE GENOMIC DNA]</scope>
    <source>
        <strain evidence="3">RS5460</strain>
    </source>
</reference>
<dbReference type="Proteomes" id="UP001328107">
    <property type="component" value="Unassembled WGS sequence"/>
</dbReference>
<feature type="domain" description="BTB" evidence="1">
    <location>
        <begin position="27"/>
        <end position="75"/>
    </location>
</feature>
<sequence length="105" mass="11895">VHLNILKNSSDESVHDFSVPSPNAENIALKFDNGTLHVCRRYLVWYSPYFAALLDKQTDGKDVEALEVNGVQVEVRIIIFVIEKAIAGFHVEVFTLSLRCFQCQL</sequence>
<feature type="non-terminal residue" evidence="2">
    <location>
        <position position="1"/>
    </location>
</feature>
<evidence type="ECO:0000313" key="2">
    <source>
        <dbReference type="EMBL" id="GMR56401.1"/>
    </source>
</evidence>
<dbReference type="AlphaFoldDB" id="A0AAN5IB19"/>
<comment type="caution">
    <text evidence="2">The sequence shown here is derived from an EMBL/GenBank/DDBJ whole genome shotgun (WGS) entry which is preliminary data.</text>
</comment>
<name>A0AAN5IB19_9BILA</name>
<accession>A0AAN5IB19</accession>